<dbReference type="PIRSF" id="PIRSF016702">
    <property type="entry name" value="DNA_bp_PD1"/>
    <property type="match status" value="1"/>
</dbReference>
<evidence type="ECO:0000313" key="2">
    <source>
        <dbReference type="EMBL" id="QNM06678.1"/>
    </source>
</evidence>
<sequence>MDYRRFGNTIIARVDKGEDILEQIKVIALREKILLADVNALGAVGDFTVGVFKTGEKKYYSNHFSGDFEIVSLLGTINTMDGEFYAHLHMSAGDADGKVFGGHLNQAVVSATCEVVIHVVDGKVDRTFSEEIGLNLYDFEK</sequence>
<name>A0A7G9G796_9FIRM</name>
<keyword evidence="2" id="KW-0238">DNA-binding</keyword>
<dbReference type="InterPro" id="IPR025707">
    <property type="entry name" value="DNA_bp_PD1"/>
</dbReference>
<dbReference type="PANTHER" id="PTHR34988">
    <property type="entry name" value="PROTEIN, PUTATIVE-RELATED"/>
    <property type="match status" value="1"/>
</dbReference>
<dbReference type="EMBL" id="CP060634">
    <property type="protein sequence ID" value="QNM06678.1"/>
    <property type="molecule type" value="Genomic_DNA"/>
</dbReference>
<proteinExistence type="predicted"/>
<dbReference type="SUPFAM" id="SSF117856">
    <property type="entry name" value="AF0104/ALDC/Ptd012-like"/>
    <property type="match status" value="1"/>
</dbReference>
<dbReference type="GO" id="GO:0003677">
    <property type="term" value="F:DNA binding"/>
    <property type="evidence" value="ECO:0007669"/>
    <property type="project" value="UniProtKB-KW"/>
</dbReference>
<dbReference type="PANTHER" id="PTHR34988:SF1">
    <property type="entry name" value="DNA-BINDING PROTEIN"/>
    <property type="match status" value="1"/>
</dbReference>
<protein>
    <submittedName>
        <fullName evidence="2">DNA-binding protein</fullName>
    </submittedName>
</protein>
<dbReference type="AlphaFoldDB" id="A0A7G9G796"/>
<keyword evidence="3" id="KW-1185">Reference proteome</keyword>
<dbReference type="Gene3D" id="3.30.1330.80">
    <property type="entry name" value="Hypothetical protein, similar to alpha- acetolactate decarboxylase, domain 2"/>
    <property type="match status" value="1"/>
</dbReference>
<evidence type="ECO:0000313" key="3">
    <source>
        <dbReference type="Proteomes" id="UP000515823"/>
    </source>
</evidence>
<dbReference type="PROSITE" id="PS51742">
    <property type="entry name" value="PPC"/>
    <property type="match status" value="1"/>
</dbReference>
<reference evidence="2 3" key="1">
    <citation type="submission" date="2020-08" db="EMBL/GenBank/DDBJ databases">
        <authorList>
            <person name="Liu C."/>
            <person name="Sun Q."/>
        </authorList>
    </citation>
    <scope>NUCLEOTIDE SEQUENCE [LARGE SCALE GENOMIC DNA]</scope>
    <source>
        <strain evidence="2 3">NSJ-38</strain>
    </source>
</reference>
<dbReference type="KEGG" id="qdo:H9Q78_06080"/>
<gene>
    <name evidence="2" type="ORF">H9Q78_06080</name>
</gene>
<organism evidence="2 3">
    <name type="scientific">Qiania dongpingensis</name>
    <dbReference type="NCBI Taxonomy" id="2763669"/>
    <lineage>
        <taxon>Bacteria</taxon>
        <taxon>Bacillati</taxon>
        <taxon>Bacillota</taxon>
        <taxon>Clostridia</taxon>
        <taxon>Lachnospirales</taxon>
        <taxon>Lachnospiraceae</taxon>
        <taxon>Qiania</taxon>
    </lineage>
</organism>
<evidence type="ECO:0000259" key="1">
    <source>
        <dbReference type="PROSITE" id="PS51742"/>
    </source>
</evidence>
<dbReference type="Proteomes" id="UP000515823">
    <property type="component" value="Chromosome"/>
</dbReference>
<accession>A0A7G9G796</accession>
<dbReference type="InterPro" id="IPR005175">
    <property type="entry name" value="PPC_dom"/>
</dbReference>
<dbReference type="CDD" id="cd11378">
    <property type="entry name" value="DUF296"/>
    <property type="match status" value="1"/>
</dbReference>
<dbReference type="Pfam" id="PF03479">
    <property type="entry name" value="PCC"/>
    <property type="match status" value="1"/>
</dbReference>
<dbReference type="RefSeq" id="WP_249304295.1">
    <property type="nucleotide sequence ID" value="NZ_CP060634.1"/>
</dbReference>
<feature type="domain" description="PPC" evidence="1">
    <location>
        <begin position="4"/>
        <end position="140"/>
    </location>
</feature>